<dbReference type="Pfam" id="PF02837">
    <property type="entry name" value="Glyco_hydro_2_N"/>
    <property type="match status" value="1"/>
</dbReference>
<dbReference type="InterPro" id="IPR008979">
    <property type="entry name" value="Galactose-bd-like_sf"/>
</dbReference>
<reference evidence="10 11" key="1">
    <citation type="journal article" date="2024" name="Nat. Commun.">
        <title>Phylogenomics reveals the evolutionary origins of lichenization in chlorophyte algae.</title>
        <authorList>
            <person name="Puginier C."/>
            <person name="Libourel C."/>
            <person name="Otte J."/>
            <person name="Skaloud P."/>
            <person name="Haon M."/>
            <person name="Grisel S."/>
            <person name="Petersen M."/>
            <person name="Berrin J.G."/>
            <person name="Delaux P.M."/>
            <person name="Dal Grande F."/>
            <person name="Keller J."/>
        </authorList>
    </citation>
    <scope>NUCLEOTIDE SEQUENCE [LARGE SCALE GENOMIC DNA]</scope>
    <source>
        <strain evidence="10 11">SAG 216-7</strain>
    </source>
</reference>
<dbReference type="SMART" id="SM01038">
    <property type="entry name" value="Bgal_small_N"/>
    <property type="match status" value="1"/>
</dbReference>
<dbReference type="SUPFAM" id="SSF49303">
    <property type="entry name" value="beta-Galactosidase/glucuronidase domain"/>
    <property type="match status" value="2"/>
</dbReference>
<dbReference type="Gene3D" id="2.70.98.10">
    <property type="match status" value="1"/>
</dbReference>
<dbReference type="InterPro" id="IPR036156">
    <property type="entry name" value="Beta-gal/glucu_dom_sf"/>
</dbReference>
<dbReference type="SUPFAM" id="SSF49785">
    <property type="entry name" value="Galactose-binding domain-like"/>
    <property type="match status" value="1"/>
</dbReference>
<dbReference type="InterPro" id="IPR023232">
    <property type="entry name" value="Glyco_hydro_2_AS"/>
</dbReference>
<protein>
    <recommendedName>
        <fullName evidence="3">beta-galactosidase</fullName>
        <ecNumber evidence="3">3.2.1.23</ecNumber>
    </recommendedName>
    <alternativeName>
        <fullName evidence="6">Lactase</fullName>
    </alternativeName>
</protein>
<dbReference type="InterPro" id="IPR032312">
    <property type="entry name" value="LacZ_4"/>
</dbReference>
<keyword evidence="5 7" id="KW-0326">Glycosidase</keyword>
<dbReference type="InterPro" id="IPR004199">
    <property type="entry name" value="B-gal_small/dom_5"/>
</dbReference>
<dbReference type="EC" id="3.2.1.23" evidence="3"/>
<evidence type="ECO:0000256" key="1">
    <source>
        <dbReference type="ARBA" id="ARBA00001412"/>
    </source>
</evidence>
<evidence type="ECO:0000256" key="8">
    <source>
        <dbReference type="SAM" id="MobiDB-lite"/>
    </source>
</evidence>
<dbReference type="PROSITE" id="PS00608">
    <property type="entry name" value="GLYCOSYL_HYDROL_F2_2"/>
    <property type="match status" value="1"/>
</dbReference>
<dbReference type="InterPro" id="IPR050347">
    <property type="entry name" value="Bact_Beta-galactosidase"/>
</dbReference>
<dbReference type="PANTHER" id="PTHR46323:SF2">
    <property type="entry name" value="BETA-GALACTOSIDASE"/>
    <property type="match status" value="1"/>
</dbReference>
<accession>A0ABR2Z1I9</accession>
<evidence type="ECO:0000313" key="11">
    <source>
        <dbReference type="Proteomes" id="UP001491310"/>
    </source>
</evidence>
<dbReference type="InterPro" id="IPR017853">
    <property type="entry name" value="GH"/>
</dbReference>
<dbReference type="InterPro" id="IPR014718">
    <property type="entry name" value="GH-type_carb-bd"/>
</dbReference>
<name>A0ABR2Z1I9_9CHLO</name>
<sequence length="1185" mass="131515">MGLTTGPRDWENPNVFSRNKCRSHVPLRAHPSPESALVYFIKDPKAADNANLLNLNSSGWNFHLYDRPEDVPRTFSNPDFDDGQWGKIEVPANWECQGHGTPIYTNFQYPWPIIAPFVPSDNPTGCYRLWFDVPSGWEDRRVFLHFEAVNNAFYVWVNGQQLGYSQDSCLPAEFEITNVLQPGRNLLTVQVLRFSDGSYLEDMDHWWLSGIYRDVFLLSKPATHITDFVVRTPLTFGEHGDLQSARLEAEVQLVTPKLGGFSDVRMRAALYEVNDAQPNGFAEAIPPVEVEITDQDHWISVDNTIKGTHAEAGVGGLAIVNIDMASAGNLPALWSAEEPNLYILVLSLVTKQGEHLDSESTQVGFREVVIKGRQLLVNRRPILVKGVNRHEHDERRGKSVTEEGMLADIYLLKQLNFNSVRCSHYPNAPRWYELCNQYGLYLVDEANVETHGFDPALNNNRVVPANNPLWMHAIVDRGMRMLERDKNHPSIIIWSLGNEAGYGPAHLAMAGYIRARDSSRPVHYEGGGSRTAATDILCPMYARINQIEAWANEKAETRPLIQCEYAHAMGNSNGNYKEYWESFEKHPYLQGGFIWDWVDQGLLHKVKDVEDNEVEAWGYGGDFGDPVHDAQFCINGLIWPNRVPHPGAFECKAVMAPMFFELKESPNGGLGGLIVRARNKNTFSSSANLLLSWRVLLDGVPLLVGDPAQRGLAGWYPGGSVAIPPQEWAELRLPIDSAELQAAAGQARGGMGLGAAEVFLEMRAQLSTAMPWAPMGHVVAEQQLLVPTDWIRDDDAAMPEQAPPPLGKPLQFSQEERGGRKVHTVTGANDLHVEVNMQTGLLDRWEVGGHPLLAQGLAPCLFRAPLDNDLGGSGKTSFAARWKEAGLDCLEVVPDTVKTSLQQIADSVVRVDVQYLLRPSEDEALRAADIGASGVNEAGGAHFLAEKVPDAPSGAPQEHPLPDAPTPSVEAEVAVAVRYTVHGDGSLRVDWQIDASRALPNIPPPPLFSSLPRIGMHLGVPSHFSRVHWYGRGPQESYPDRKYGAFLRQYSLDHVQEMHVPYIFPSENGGRADTRWVTLSNEDGVGLAAVTLSEPLQMNATRYSIATLMAAKHDYELRADDFTHLHLDHQHMGVGGDDSWSPSLHKVYAVEPGEYKFSVLLAPVLPSKDFTAPETAASLWQQHRK</sequence>
<dbReference type="EMBL" id="JALJOT010000001">
    <property type="protein sequence ID" value="KAK9918037.1"/>
    <property type="molecule type" value="Genomic_DNA"/>
</dbReference>
<dbReference type="PROSITE" id="PS00719">
    <property type="entry name" value="GLYCOSYL_HYDROL_F2_1"/>
    <property type="match status" value="1"/>
</dbReference>
<dbReference type="PRINTS" id="PR00132">
    <property type="entry name" value="GLHYDRLASE2"/>
</dbReference>
<dbReference type="SUPFAM" id="SSF74650">
    <property type="entry name" value="Galactose mutarotase-like"/>
    <property type="match status" value="1"/>
</dbReference>
<evidence type="ECO:0000256" key="4">
    <source>
        <dbReference type="ARBA" id="ARBA00022801"/>
    </source>
</evidence>
<dbReference type="InterPro" id="IPR023230">
    <property type="entry name" value="Glyco_hydro_2_CS"/>
</dbReference>
<dbReference type="Gene3D" id="2.60.40.10">
    <property type="entry name" value="Immunoglobulins"/>
    <property type="match status" value="2"/>
</dbReference>
<keyword evidence="11" id="KW-1185">Reference proteome</keyword>
<dbReference type="InterPro" id="IPR013783">
    <property type="entry name" value="Ig-like_fold"/>
</dbReference>
<dbReference type="InterPro" id="IPR006104">
    <property type="entry name" value="Glyco_hydro_2_N"/>
</dbReference>
<feature type="region of interest" description="Disordered" evidence="8">
    <location>
        <begin position="797"/>
        <end position="816"/>
    </location>
</feature>
<comment type="caution">
    <text evidence="10">The sequence shown here is derived from an EMBL/GenBank/DDBJ whole genome shotgun (WGS) entry which is preliminary data.</text>
</comment>
<dbReference type="InterPro" id="IPR006103">
    <property type="entry name" value="Glyco_hydro_2_cat"/>
</dbReference>
<dbReference type="Pfam" id="PF02929">
    <property type="entry name" value="Bgal_small_N"/>
    <property type="match status" value="1"/>
</dbReference>
<evidence type="ECO:0000256" key="3">
    <source>
        <dbReference type="ARBA" id="ARBA00012756"/>
    </source>
</evidence>
<comment type="catalytic activity">
    <reaction evidence="1">
        <text>Hydrolysis of terminal non-reducing beta-D-galactose residues in beta-D-galactosides.</text>
        <dbReference type="EC" id="3.2.1.23"/>
    </reaction>
</comment>
<dbReference type="Pfam" id="PF00703">
    <property type="entry name" value="Glyco_hydro_2"/>
    <property type="match status" value="1"/>
</dbReference>
<evidence type="ECO:0000256" key="5">
    <source>
        <dbReference type="ARBA" id="ARBA00023295"/>
    </source>
</evidence>
<dbReference type="InterPro" id="IPR011013">
    <property type="entry name" value="Gal_mutarotase_sf_dom"/>
</dbReference>
<dbReference type="Pfam" id="PF02836">
    <property type="entry name" value="Glyco_hydro_2_C"/>
    <property type="match status" value="1"/>
</dbReference>
<dbReference type="Gene3D" id="3.20.20.80">
    <property type="entry name" value="Glycosidases"/>
    <property type="match status" value="1"/>
</dbReference>
<feature type="domain" description="Beta galactosidase small chain/" evidence="9">
    <location>
        <begin position="824"/>
        <end position="1162"/>
    </location>
</feature>
<dbReference type="PANTHER" id="PTHR46323">
    <property type="entry name" value="BETA-GALACTOSIDASE"/>
    <property type="match status" value="1"/>
</dbReference>
<dbReference type="Proteomes" id="UP001491310">
    <property type="component" value="Unassembled WGS sequence"/>
</dbReference>
<keyword evidence="4 7" id="KW-0378">Hydrolase</keyword>
<comment type="similarity">
    <text evidence="2 7">Belongs to the glycosyl hydrolase 2 family.</text>
</comment>
<dbReference type="InterPro" id="IPR006102">
    <property type="entry name" value="Ig-like_GH2"/>
</dbReference>
<evidence type="ECO:0000313" key="10">
    <source>
        <dbReference type="EMBL" id="KAK9918037.1"/>
    </source>
</evidence>
<evidence type="ECO:0000256" key="7">
    <source>
        <dbReference type="RuleBase" id="RU361154"/>
    </source>
</evidence>
<proteinExistence type="inferred from homology"/>
<dbReference type="Pfam" id="PF16353">
    <property type="entry name" value="LacZ_4"/>
    <property type="match status" value="1"/>
</dbReference>
<gene>
    <name evidence="10" type="ORF">WJX75_000707</name>
</gene>
<evidence type="ECO:0000256" key="2">
    <source>
        <dbReference type="ARBA" id="ARBA00007401"/>
    </source>
</evidence>
<dbReference type="Gene3D" id="2.60.120.260">
    <property type="entry name" value="Galactose-binding domain-like"/>
    <property type="match status" value="1"/>
</dbReference>
<dbReference type="InterPro" id="IPR006101">
    <property type="entry name" value="Glyco_hydro_2"/>
</dbReference>
<evidence type="ECO:0000259" key="9">
    <source>
        <dbReference type="SMART" id="SM01038"/>
    </source>
</evidence>
<dbReference type="SUPFAM" id="SSF51445">
    <property type="entry name" value="(Trans)glycosidases"/>
    <property type="match status" value="1"/>
</dbReference>
<organism evidence="10 11">
    <name type="scientific">Coccomyxa subellipsoidea</name>
    <dbReference type="NCBI Taxonomy" id="248742"/>
    <lineage>
        <taxon>Eukaryota</taxon>
        <taxon>Viridiplantae</taxon>
        <taxon>Chlorophyta</taxon>
        <taxon>core chlorophytes</taxon>
        <taxon>Trebouxiophyceae</taxon>
        <taxon>Trebouxiophyceae incertae sedis</taxon>
        <taxon>Coccomyxaceae</taxon>
        <taxon>Coccomyxa</taxon>
    </lineage>
</organism>
<evidence type="ECO:0000256" key="6">
    <source>
        <dbReference type="ARBA" id="ARBA00032230"/>
    </source>
</evidence>